<dbReference type="InterPro" id="IPR036890">
    <property type="entry name" value="HATPase_C_sf"/>
</dbReference>
<dbReference type="SMART" id="SM00091">
    <property type="entry name" value="PAS"/>
    <property type="match status" value="1"/>
</dbReference>
<dbReference type="SUPFAM" id="SSF55785">
    <property type="entry name" value="PYP-like sensor domain (PAS domain)"/>
    <property type="match status" value="1"/>
</dbReference>
<dbReference type="Gene3D" id="1.10.287.130">
    <property type="match status" value="1"/>
</dbReference>
<dbReference type="GO" id="GO:0005524">
    <property type="term" value="F:ATP binding"/>
    <property type="evidence" value="ECO:0007669"/>
    <property type="project" value="UniProtKB-KW"/>
</dbReference>
<evidence type="ECO:0000313" key="12">
    <source>
        <dbReference type="Proteomes" id="UP000248863"/>
    </source>
</evidence>
<organism evidence="11 12">
    <name type="scientific">Rhodoplanes elegans</name>
    <dbReference type="NCBI Taxonomy" id="29408"/>
    <lineage>
        <taxon>Bacteria</taxon>
        <taxon>Pseudomonadati</taxon>
        <taxon>Pseudomonadota</taxon>
        <taxon>Alphaproteobacteria</taxon>
        <taxon>Hyphomicrobiales</taxon>
        <taxon>Nitrobacteraceae</taxon>
        <taxon>Rhodoplanes</taxon>
    </lineage>
</organism>
<dbReference type="InterPro" id="IPR035965">
    <property type="entry name" value="PAS-like_dom_sf"/>
</dbReference>
<feature type="domain" description="PAS" evidence="10">
    <location>
        <begin position="48"/>
        <end position="118"/>
    </location>
</feature>
<evidence type="ECO:0000256" key="6">
    <source>
        <dbReference type="ARBA" id="ARBA00022777"/>
    </source>
</evidence>
<name>A0A327KN61_9BRAD</name>
<dbReference type="PANTHER" id="PTHR43065:SF42">
    <property type="entry name" value="TWO-COMPONENT SENSOR PPRA"/>
    <property type="match status" value="1"/>
</dbReference>
<evidence type="ECO:0000256" key="3">
    <source>
        <dbReference type="ARBA" id="ARBA00022553"/>
    </source>
</evidence>
<feature type="domain" description="Histidine kinase" evidence="9">
    <location>
        <begin position="197"/>
        <end position="435"/>
    </location>
</feature>
<dbReference type="EMBL" id="NPEU01000094">
    <property type="protein sequence ID" value="RAI39013.1"/>
    <property type="molecule type" value="Genomic_DNA"/>
</dbReference>
<dbReference type="InterPro" id="IPR005467">
    <property type="entry name" value="His_kinase_dom"/>
</dbReference>
<dbReference type="OrthoDB" id="7568856at2"/>
<accession>A0A327KN61</accession>
<dbReference type="InterPro" id="IPR003661">
    <property type="entry name" value="HisK_dim/P_dom"/>
</dbReference>
<dbReference type="CDD" id="cd00082">
    <property type="entry name" value="HisKA"/>
    <property type="match status" value="1"/>
</dbReference>
<dbReference type="Pfam" id="PF02518">
    <property type="entry name" value="HATPase_c"/>
    <property type="match status" value="1"/>
</dbReference>
<dbReference type="SMART" id="SM00387">
    <property type="entry name" value="HATPase_c"/>
    <property type="match status" value="1"/>
</dbReference>
<dbReference type="InterPro" id="IPR036097">
    <property type="entry name" value="HisK_dim/P_sf"/>
</dbReference>
<protein>
    <recommendedName>
        <fullName evidence="2">histidine kinase</fullName>
        <ecNumber evidence="2">2.7.13.3</ecNumber>
    </recommendedName>
</protein>
<gene>
    <name evidence="11" type="ORF">CH338_10795</name>
</gene>
<keyword evidence="3" id="KW-0597">Phosphoprotein</keyword>
<evidence type="ECO:0000256" key="5">
    <source>
        <dbReference type="ARBA" id="ARBA00022741"/>
    </source>
</evidence>
<dbReference type="InterPro" id="IPR004358">
    <property type="entry name" value="Sig_transdc_His_kin-like_C"/>
</dbReference>
<dbReference type="InterPro" id="IPR013767">
    <property type="entry name" value="PAS_fold"/>
</dbReference>
<dbReference type="InterPro" id="IPR003594">
    <property type="entry name" value="HATPase_dom"/>
</dbReference>
<dbReference type="RefSeq" id="WP_111357136.1">
    <property type="nucleotide sequence ID" value="NZ_NHSK01000147.1"/>
</dbReference>
<dbReference type="AlphaFoldDB" id="A0A327KN61"/>
<keyword evidence="12" id="KW-1185">Reference proteome</keyword>
<evidence type="ECO:0000259" key="10">
    <source>
        <dbReference type="PROSITE" id="PS50112"/>
    </source>
</evidence>
<dbReference type="InterPro" id="IPR000014">
    <property type="entry name" value="PAS"/>
</dbReference>
<dbReference type="GO" id="GO:0000155">
    <property type="term" value="F:phosphorelay sensor kinase activity"/>
    <property type="evidence" value="ECO:0007669"/>
    <property type="project" value="InterPro"/>
</dbReference>
<dbReference type="PROSITE" id="PS50109">
    <property type="entry name" value="HIS_KIN"/>
    <property type="match status" value="1"/>
</dbReference>
<keyword evidence="6 11" id="KW-0418">Kinase</keyword>
<evidence type="ECO:0000259" key="9">
    <source>
        <dbReference type="PROSITE" id="PS50109"/>
    </source>
</evidence>
<dbReference type="PANTHER" id="PTHR43065">
    <property type="entry name" value="SENSOR HISTIDINE KINASE"/>
    <property type="match status" value="1"/>
</dbReference>
<reference evidence="11 12" key="1">
    <citation type="submission" date="2017-07" db="EMBL/GenBank/DDBJ databases">
        <title>Draft Genome Sequences of Select Purple Nonsulfur Bacteria.</title>
        <authorList>
            <person name="Lasarre B."/>
            <person name="Mckinlay J.B."/>
        </authorList>
    </citation>
    <scope>NUCLEOTIDE SEQUENCE [LARGE SCALE GENOMIC DNA]</scope>
    <source>
        <strain evidence="11 12">DSM 11907</strain>
    </source>
</reference>
<proteinExistence type="predicted"/>
<dbReference type="SUPFAM" id="SSF55874">
    <property type="entry name" value="ATPase domain of HSP90 chaperone/DNA topoisomerase II/histidine kinase"/>
    <property type="match status" value="1"/>
</dbReference>
<dbReference type="EC" id="2.7.13.3" evidence="2"/>
<sequence>MARDGTITLDGDQERVWIEVIDKIDEVYSDLLRYESDLERKNTALEEAQAFIASVLASVSDILVVVDERAAVVQVNAAFERLVGEGEAALVGRSLLDIVDPQDRRALVDALSRGAGTGEVEVRFRTATGLSDLMTIAASVRRGRTGRRAGAVLTGRPIGELRRAYVALDKAHRDLQDAQRTLVEQEKMASIGRLVAGVAHELNNPISFVYGNLHTLVRYRAAIARYLEAVHDAPQSLHIERLRRELKIDAVLADLEPLVDGTLEGAVRISEIVRNLRRLSFASPRERHAVDLEATVRTAVQWAQRAKPGAGAVTLVIAAGVCAIGDEGKIHQVVVNLVDNALDAVASVAEPEVVVTLSAEGGEAVITVADNGPGIDPAITDKVLEPFFTTKPVGKGTGLGLWISYAIVTEHGGSLAVGRGTSGGARVTVRLPACPAATAS</sequence>
<keyword evidence="8" id="KW-0902">Two-component regulatory system</keyword>
<dbReference type="Gene3D" id="3.30.565.10">
    <property type="entry name" value="Histidine kinase-like ATPase, C-terminal domain"/>
    <property type="match status" value="1"/>
</dbReference>
<dbReference type="NCBIfam" id="TIGR00229">
    <property type="entry name" value="sensory_box"/>
    <property type="match status" value="1"/>
</dbReference>
<keyword evidence="7" id="KW-0067">ATP-binding</keyword>
<evidence type="ECO:0000256" key="8">
    <source>
        <dbReference type="ARBA" id="ARBA00023012"/>
    </source>
</evidence>
<dbReference type="GO" id="GO:0006355">
    <property type="term" value="P:regulation of DNA-templated transcription"/>
    <property type="evidence" value="ECO:0007669"/>
    <property type="project" value="InterPro"/>
</dbReference>
<dbReference type="SUPFAM" id="SSF47384">
    <property type="entry name" value="Homodimeric domain of signal transducing histidine kinase"/>
    <property type="match status" value="1"/>
</dbReference>
<evidence type="ECO:0000313" key="11">
    <source>
        <dbReference type="EMBL" id="RAI39013.1"/>
    </source>
</evidence>
<dbReference type="Gene3D" id="3.30.450.20">
    <property type="entry name" value="PAS domain"/>
    <property type="match status" value="1"/>
</dbReference>
<keyword evidence="4" id="KW-0808">Transferase</keyword>
<dbReference type="PROSITE" id="PS50112">
    <property type="entry name" value="PAS"/>
    <property type="match status" value="1"/>
</dbReference>
<keyword evidence="5" id="KW-0547">Nucleotide-binding</keyword>
<comment type="caution">
    <text evidence="11">The sequence shown here is derived from an EMBL/GenBank/DDBJ whole genome shotgun (WGS) entry which is preliminary data.</text>
</comment>
<dbReference type="Pfam" id="PF00989">
    <property type="entry name" value="PAS"/>
    <property type="match status" value="1"/>
</dbReference>
<dbReference type="CDD" id="cd00130">
    <property type="entry name" value="PAS"/>
    <property type="match status" value="1"/>
</dbReference>
<dbReference type="Proteomes" id="UP000248863">
    <property type="component" value="Unassembled WGS sequence"/>
</dbReference>
<dbReference type="SMART" id="SM00388">
    <property type="entry name" value="HisKA"/>
    <property type="match status" value="1"/>
</dbReference>
<comment type="catalytic activity">
    <reaction evidence="1">
        <text>ATP + protein L-histidine = ADP + protein N-phospho-L-histidine.</text>
        <dbReference type="EC" id="2.7.13.3"/>
    </reaction>
</comment>
<evidence type="ECO:0000256" key="7">
    <source>
        <dbReference type="ARBA" id="ARBA00022840"/>
    </source>
</evidence>
<dbReference type="PRINTS" id="PR00344">
    <property type="entry name" value="BCTRLSENSOR"/>
</dbReference>
<evidence type="ECO:0000256" key="1">
    <source>
        <dbReference type="ARBA" id="ARBA00000085"/>
    </source>
</evidence>
<evidence type="ECO:0000256" key="2">
    <source>
        <dbReference type="ARBA" id="ARBA00012438"/>
    </source>
</evidence>
<evidence type="ECO:0000256" key="4">
    <source>
        <dbReference type="ARBA" id="ARBA00022679"/>
    </source>
</evidence>